<evidence type="ECO:0000313" key="2">
    <source>
        <dbReference type="Proteomes" id="UP001165740"/>
    </source>
</evidence>
<sequence>MNSIRENFRSIMVIATFVGGIVAASYPIIISPYLNPAPWKKEQSIGRRGIDREAIQPGGMKVWTDPFDRKKS</sequence>
<organism evidence="2 3">
    <name type="scientific">Biomphalaria glabrata</name>
    <name type="common">Bloodfluke planorb</name>
    <name type="synonym">Freshwater snail</name>
    <dbReference type="NCBI Taxonomy" id="6526"/>
    <lineage>
        <taxon>Eukaryota</taxon>
        <taxon>Metazoa</taxon>
        <taxon>Spiralia</taxon>
        <taxon>Lophotrochozoa</taxon>
        <taxon>Mollusca</taxon>
        <taxon>Gastropoda</taxon>
        <taxon>Heterobranchia</taxon>
        <taxon>Euthyneura</taxon>
        <taxon>Panpulmonata</taxon>
        <taxon>Hygrophila</taxon>
        <taxon>Lymnaeoidea</taxon>
        <taxon>Planorbidae</taxon>
        <taxon>Biomphalaria</taxon>
    </lineage>
</organism>
<dbReference type="Pfam" id="PF15061">
    <property type="entry name" value="MITRAC7_Phoenixin"/>
    <property type="match status" value="1"/>
</dbReference>
<dbReference type="PANTHER" id="PTHR34923">
    <property type="entry name" value="SMALL INTEGRAL MEMBRANE PROTEIN 20"/>
    <property type="match status" value="1"/>
</dbReference>
<dbReference type="Proteomes" id="UP001165740">
    <property type="component" value="Chromosome 8"/>
</dbReference>
<dbReference type="GeneID" id="106059784"/>
<gene>
    <name evidence="3" type="primary">LOC106059784</name>
</gene>
<keyword evidence="2" id="KW-1185">Reference proteome</keyword>
<feature type="transmembrane region" description="Helical" evidence="1">
    <location>
        <begin position="12"/>
        <end position="34"/>
    </location>
</feature>
<dbReference type="AlphaFoldDB" id="A0A9W3B160"/>
<dbReference type="OrthoDB" id="8755372at2759"/>
<keyword evidence="1" id="KW-0472">Membrane</keyword>
<keyword evidence="1" id="KW-1133">Transmembrane helix</keyword>
<dbReference type="PANTHER" id="PTHR34923:SF1">
    <property type="entry name" value="SMALL INTEGRAL MEMBRANE PROTEIN 20"/>
    <property type="match status" value="1"/>
</dbReference>
<reference evidence="3" key="1">
    <citation type="submission" date="2025-08" db="UniProtKB">
        <authorList>
            <consortium name="RefSeq"/>
        </authorList>
    </citation>
    <scope>IDENTIFICATION</scope>
</reference>
<proteinExistence type="predicted"/>
<name>A0A9W3B160_BIOGL</name>
<evidence type="ECO:0000313" key="3">
    <source>
        <dbReference type="RefSeq" id="XP_055893212.1"/>
    </source>
</evidence>
<dbReference type="GO" id="GO:0033617">
    <property type="term" value="P:mitochondrial respiratory chain complex IV assembly"/>
    <property type="evidence" value="ECO:0007669"/>
    <property type="project" value="InterPro"/>
</dbReference>
<dbReference type="RefSeq" id="XP_055893212.1">
    <property type="nucleotide sequence ID" value="XM_056037237.1"/>
</dbReference>
<accession>A0A9W3B160</accession>
<protein>
    <submittedName>
        <fullName evidence="3">Small integral membrane protein 20-like</fullName>
    </submittedName>
</protein>
<evidence type="ECO:0000256" key="1">
    <source>
        <dbReference type="SAM" id="Phobius"/>
    </source>
</evidence>
<dbReference type="GO" id="GO:0005743">
    <property type="term" value="C:mitochondrial inner membrane"/>
    <property type="evidence" value="ECO:0007669"/>
    <property type="project" value="TreeGrafter"/>
</dbReference>
<dbReference type="OMA" id="MNSIREN"/>
<dbReference type="InterPro" id="IPR027917">
    <property type="entry name" value="MITRAC7/Phoenixin"/>
</dbReference>
<keyword evidence="1" id="KW-0812">Transmembrane</keyword>